<feature type="domain" description="CCHC-type" evidence="4">
    <location>
        <begin position="201"/>
        <end position="216"/>
    </location>
</feature>
<dbReference type="InterPro" id="IPR001995">
    <property type="entry name" value="Peptidase_A2_cat"/>
</dbReference>
<keyword evidence="2" id="KW-0863">Zinc-finger</keyword>
<evidence type="ECO:0008006" key="8">
    <source>
        <dbReference type="Google" id="ProtNLM"/>
    </source>
</evidence>
<dbReference type="Pfam" id="PF00098">
    <property type="entry name" value="zf-CCHC"/>
    <property type="match status" value="2"/>
</dbReference>
<name>A0ABY6KRP3_9ARAC</name>
<evidence type="ECO:0000313" key="7">
    <source>
        <dbReference type="Proteomes" id="UP001235939"/>
    </source>
</evidence>
<feature type="domain" description="Peptidase A2" evidence="5">
    <location>
        <begin position="54"/>
        <end position="93"/>
    </location>
</feature>
<keyword evidence="2" id="KW-0479">Metal-binding</keyword>
<evidence type="ECO:0000256" key="1">
    <source>
        <dbReference type="ARBA" id="ARBA00022801"/>
    </source>
</evidence>
<keyword evidence="1" id="KW-0378">Hydrolase</keyword>
<evidence type="ECO:0000256" key="2">
    <source>
        <dbReference type="PROSITE-ProRule" id="PRU00047"/>
    </source>
</evidence>
<keyword evidence="7" id="KW-1185">Reference proteome</keyword>
<evidence type="ECO:0000259" key="5">
    <source>
        <dbReference type="PROSITE" id="PS50175"/>
    </source>
</evidence>
<dbReference type="PROSITE" id="PS50175">
    <property type="entry name" value="ASP_PROT_RETROV"/>
    <property type="match status" value="1"/>
</dbReference>
<dbReference type="EMBL" id="CP092869">
    <property type="protein sequence ID" value="UYV70517.1"/>
    <property type="molecule type" value="Genomic_DNA"/>
</dbReference>
<organism evidence="6 7">
    <name type="scientific">Cordylochernes scorpioides</name>
    <dbReference type="NCBI Taxonomy" id="51811"/>
    <lineage>
        <taxon>Eukaryota</taxon>
        <taxon>Metazoa</taxon>
        <taxon>Ecdysozoa</taxon>
        <taxon>Arthropoda</taxon>
        <taxon>Chelicerata</taxon>
        <taxon>Arachnida</taxon>
        <taxon>Pseudoscorpiones</taxon>
        <taxon>Cheliferoidea</taxon>
        <taxon>Chernetidae</taxon>
        <taxon>Cordylochernes</taxon>
    </lineage>
</organism>
<dbReference type="InterPro" id="IPR001878">
    <property type="entry name" value="Znf_CCHC"/>
</dbReference>
<protein>
    <recommendedName>
        <fullName evidence="8">CCHC-type domain-containing protein</fullName>
    </recommendedName>
</protein>
<reference evidence="6 7" key="1">
    <citation type="submission" date="2022-01" db="EMBL/GenBank/DDBJ databases">
        <title>A chromosomal length assembly of Cordylochernes scorpioides.</title>
        <authorList>
            <person name="Zeh D."/>
            <person name="Zeh J."/>
        </authorList>
    </citation>
    <scope>NUCLEOTIDE SEQUENCE [LARGE SCALE GENOMIC DNA]</scope>
    <source>
        <strain evidence="6">IN4F17</strain>
        <tissue evidence="6">Whole Body</tissue>
    </source>
</reference>
<dbReference type="SMART" id="SM00343">
    <property type="entry name" value="ZnF_C2HC"/>
    <property type="match status" value="4"/>
</dbReference>
<dbReference type="PANTHER" id="PTHR46114">
    <property type="entry name" value="APPLE DOMAIN-CONTAINING PROTEIN"/>
    <property type="match status" value="1"/>
</dbReference>
<evidence type="ECO:0000313" key="6">
    <source>
        <dbReference type="EMBL" id="UYV70517.1"/>
    </source>
</evidence>
<sequence>MNSYCSKCKKKGHYAKVCRSEAINEIKSEIAFLGSIEDNSKKWIVPIKVNNRQINFKIDTGADVNVLPLQNYYQSFQRIKLEKSDKILQGPNGIPLETFGMIHVKLQNKGQHLNSKIYIVDKLKQPLLSGETSEKLNIVRMIQQFSSGGRGGQRGRLGSGDNRGCYNCGEEGHRKFECTKPARGGGRGRGKSRDGGSNNTCYNCGEVGHRKYECTNNTAEDGGQEENQRKSKKFGHKKDDCPKSGTQESGDEEEFSDNEEEETPQKRKQAEDSEEKEVEAEEPPKKKSKKPKSKKKEEDCYLTLQAHRTMPLESARSREMRRPPLRHQPGSQGDARMTRSKRPRKIALHQRPHLQEMEGCRGTTKTRIQRRASLQCQPCIQDMEGQSRYLEGSCKVLLIVFSIVRSPAKSRVAIPSPSVLSRDRIWLDFMLCCKVLLPFPRSDILPVPQPPENVTFSDDDSDRREQQSDDTNFEAGHKNIVNPPLIDSENIYLPPLHIRLELMKNFVKAMDRNASGFAYLKQKCSNMSDAKIKEGIFVGPQIRELPQNGNFQNSLKHQHGIPL</sequence>
<feature type="region of interest" description="Disordered" evidence="3">
    <location>
        <begin position="176"/>
        <end position="200"/>
    </location>
</feature>
<dbReference type="InterPro" id="IPR036875">
    <property type="entry name" value="Znf_CCHC_sf"/>
</dbReference>
<feature type="region of interest" description="Disordered" evidence="3">
    <location>
        <begin position="448"/>
        <end position="479"/>
    </location>
</feature>
<dbReference type="SUPFAM" id="SSF57756">
    <property type="entry name" value="Retrovirus zinc finger-like domains"/>
    <property type="match status" value="2"/>
</dbReference>
<dbReference type="PROSITE" id="PS50158">
    <property type="entry name" value="ZF_CCHC"/>
    <property type="match status" value="2"/>
</dbReference>
<dbReference type="Gene3D" id="2.40.70.10">
    <property type="entry name" value="Acid Proteases"/>
    <property type="match status" value="1"/>
</dbReference>
<evidence type="ECO:0000259" key="4">
    <source>
        <dbReference type="PROSITE" id="PS50158"/>
    </source>
</evidence>
<dbReference type="SUPFAM" id="SSF50630">
    <property type="entry name" value="Acid proteases"/>
    <property type="match status" value="1"/>
</dbReference>
<dbReference type="PANTHER" id="PTHR46114:SF2">
    <property type="entry name" value="CULLIN N-TERMINAL DOMAIN-CONTAINING PROTEIN"/>
    <property type="match status" value="1"/>
</dbReference>
<proteinExistence type="predicted"/>
<dbReference type="Gene3D" id="4.10.60.10">
    <property type="entry name" value="Zinc finger, CCHC-type"/>
    <property type="match status" value="1"/>
</dbReference>
<keyword evidence="2" id="KW-0862">Zinc</keyword>
<dbReference type="InterPro" id="IPR021109">
    <property type="entry name" value="Peptidase_aspartic_dom_sf"/>
</dbReference>
<evidence type="ECO:0000256" key="3">
    <source>
        <dbReference type="SAM" id="MobiDB-lite"/>
    </source>
</evidence>
<gene>
    <name evidence="6" type="ORF">LAZ67_7003387</name>
</gene>
<accession>A0ABY6KRP3</accession>
<feature type="region of interest" description="Disordered" evidence="3">
    <location>
        <begin position="216"/>
        <end position="343"/>
    </location>
</feature>
<feature type="compositionally biased region" description="Acidic residues" evidence="3">
    <location>
        <begin position="272"/>
        <end position="281"/>
    </location>
</feature>
<dbReference type="Proteomes" id="UP001235939">
    <property type="component" value="Chromosome 07"/>
</dbReference>
<feature type="domain" description="CCHC-type" evidence="4">
    <location>
        <begin position="165"/>
        <end position="180"/>
    </location>
</feature>
<feature type="compositionally biased region" description="Acidic residues" evidence="3">
    <location>
        <begin position="249"/>
        <end position="262"/>
    </location>
</feature>